<organism evidence="2 3">
    <name type="scientific">Mycena indigotica</name>
    <dbReference type="NCBI Taxonomy" id="2126181"/>
    <lineage>
        <taxon>Eukaryota</taxon>
        <taxon>Fungi</taxon>
        <taxon>Dikarya</taxon>
        <taxon>Basidiomycota</taxon>
        <taxon>Agaricomycotina</taxon>
        <taxon>Agaricomycetes</taxon>
        <taxon>Agaricomycetidae</taxon>
        <taxon>Agaricales</taxon>
        <taxon>Marasmiineae</taxon>
        <taxon>Mycenaceae</taxon>
        <taxon>Mycena</taxon>
    </lineage>
</organism>
<comment type="caution">
    <text evidence="2">The sequence shown here is derived from an EMBL/GenBank/DDBJ whole genome shotgun (WGS) entry which is preliminary data.</text>
</comment>
<dbReference type="RefSeq" id="XP_037222213.1">
    <property type="nucleotide sequence ID" value="XM_037361921.1"/>
</dbReference>
<feature type="compositionally biased region" description="Basic and acidic residues" evidence="1">
    <location>
        <begin position="53"/>
        <end position="63"/>
    </location>
</feature>
<keyword evidence="3" id="KW-1185">Reference proteome</keyword>
<reference evidence="2" key="1">
    <citation type="submission" date="2020-05" db="EMBL/GenBank/DDBJ databases">
        <title>Mycena genomes resolve the evolution of fungal bioluminescence.</title>
        <authorList>
            <person name="Tsai I.J."/>
        </authorList>
    </citation>
    <scope>NUCLEOTIDE SEQUENCE</scope>
    <source>
        <strain evidence="2">171206Taipei</strain>
    </source>
</reference>
<feature type="compositionally biased region" description="Polar residues" evidence="1">
    <location>
        <begin position="35"/>
        <end position="52"/>
    </location>
</feature>
<evidence type="ECO:0000313" key="3">
    <source>
        <dbReference type="Proteomes" id="UP000636479"/>
    </source>
</evidence>
<dbReference type="GeneID" id="59344437"/>
<protein>
    <submittedName>
        <fullName evidence="2">Uncharacterized protein</fullName>
    </submittedName>
</protein>
<dbReference type="AlphaFoldDB" id="A0A8H6WCB9"/>
<dbReference type="Proteomes" id="UP000636479">
    <property type="component" value="Unassembled WGS sequence"/>
</dbReference>
<feature type="region of interest" description="Disordered" evidence="1">
    <location>
        <begin position="35"/>
        <end position="63"/>
    </location>
</feature>
<sequence length="246" mass="27803">MVLWMGIKGRLDEGTAQESGTSVISEGFVAANDNPQTMVRFSDRTGPSNTGRPDTDNHLDRKPPAPCKFSCRTMNETDTNAEFAFSSLRPACLHSQFRGQRIRFINPRCVEPHPLPPFGSCFLYREFRFGRLLEQRIRRSTALPIHFYLHYCPPRKDRIWSRSLRQTSSMKFAAPPGSRNRDSFSRFYTTWCGGFRTMPLRATGLAMAGVSEKASAALFWGERGLGPSTATNLDIIARSPKTNRKM</sequence>
<gene>
    <name evidence="2" type="ORF">MIND_00513000</name>
</gene>
<dbReference type="EMBL" id="JACAZF010000004">
    <property type="protein sequence ID" value="KAF7307194.1"/>
    <property type="molecule type" value="Genomic_DNA"/>
</dbReference>
<proteinExistence type="predicted"/>
<accession>A0A8H6WCB9</accession>
<name>A0A8H6WCB9_9AGAR</name>
<evidence type="ECO:0000256" key="1">
    <source>
        <dbReference type="SAM" id="MobiDB-lite"/>
    </source>
</evidence>
<evidence type="ECO:0000313" key="2">
    <source>
        <dbReference type="EMBL" id="KAF7307194.1"/>
    </source>
</evidence>